<dbReference type="NCBIfam" id="TIGR02937">
    <property type="entry name" value="sigma70-ECF"/>
    <property type="match status" value="1"/>
</dbReference>
<dbReference type="AlphaFoldDB" id="A0A223KN06"/>
<comment type="similarity">
    <text evidence="1">Belongs to the sigma-70 factor family. ECF subfamily.</text>
</comment>
<dbReference type="InterPro" id="IPR007627">
    <property type="entry name" value="RNA_pol_sigma70_r2"/>
</dbReference>
<keyword evidence="9" id="KW-1185">Reference proteome</keyword>
<evidence type="ECO:0000313" key="8">
    <source>
        <dbReference type="EMBL" id="AST90777.1"/>
    </source>
</evidence>
<dbReference type="Pfam" id="PF08281">
    <property type="entry name" value="Sigma70_r4_2"/>
    <property type="match status" value="1"/>
</dbReference>
<feature type="domain" description="RNA polymerase sigma-70 region 2" evidence="6">
    <location>
        <begin position="12"/>
        <end position="78"/>
    </location>
</feature>
<dbReference type="GO" id="GO:0003677">
    <property type="term" value="F:DNA binding"/>
    <property type="evidence" value="ECO:0007669"/>
    <property type="project" value="UniProtKB-KW"/>
</dbReference>
<keyword evidence="5" id="KW-0804">Transcription</keyword>
<feature type="domain" description="RNA polymerase sigma factor 70 region 4 type 2" evidence="7">
    <location>
        <begin position="104"/>
        <end position="155"/>
    </location>
</feature>
<dbReference type="PANTHER" id="PTHR43133:SF8">
    <property type="entry name" value="RNA POLYMERASE SIGMA FACTOR HI_1459-RELATED"/>
    <property type="match status" value="1"/>
</dbReference>
<dbReference type="EMBL" id="CP018866">
    <property type="protein sequence ID" value="AST90777.1"/>
    <property type="molecule type" value="Genomic_DNA"/>
</dbReference>
<dbReference type="GO" id="GO:0006352">
    <property type="term" value="P:DNA-templated transcription initiation"/>
    <property type="evidence" value="ECO:0007669"/>
    <property type="project" value="InterPro"/>
</dbReference>
<dbReference type="InterPro" id="IPR013249">
    <property type="entry name" value="RNA_pol_sigma70_r4_t2"/>
</dbReference>
<dbReference type="InterPro" id="IPR013325">
    <property type="entry name" value="RNA_pol_sigma_r2"/>
</dbReference>
<proteinExistence type="inferred from homology"/>
<keyword evidence="3" id="KW-0731">Sigma factor</keyword>
<evidence type="ECO:0000256" key="4">
    <source>
        <dbReference type="ARBA" id="ARBA00023125"/>
    </source>
</evidence>
<dbReference type="Proteomes" id="UP000215224">
    <property type="component" value="Chromosome"/>
</dbReference>
<evidence type="ECO:0000256" key="2">
    <source>
        <dbReference type="ARBA" id="ARBA00023015"/>
    </source>
</evidence>
<dbReference type="SUPFAM" id="SSF88946">
    <property type="entry name" value="Sigma2 domain of RNA polymerase sigma factors"/>
    <property type="match status" value="1"/>
</dbReference>
<evidence type="ECO:0000256" key="3">
    <source>
        <dbReference type="ARBA" id="ARBA00023082"/>
    </source>
</evidence>
<dbReference type="Gene3D" id="1.20.140.160">
    <property type="match status" value="1"/>
</dbReference>
<dbReference type="KEGG" id="bcoh:BC6307_05505"/>
<dbReference type="InterPro" id="IPR039425">
    <property type="entry name" value="RNA_pol_sigma-70-like"/>
</dbReference>
<dbReference type="InterPro" id="IPR014284">
    <property type="entry name" value="RNA_pol_sigma-70_dom"/>
</dbReference>
<organism evidence="8 9">
    <name type="scientific">Sutcliffiella cohnii</name>
    <dbReference type="NCBI Taxonomy" id="33932"/>
    <lineage>
        <taxon>Bacteria</taxon>
        <taxon>Bacillati</taxon>
        <taxon>Bacillota</taxon>
        <taxon>Bacilli</taxon>
        <taxon>Bacillales</taxon>
        <taxon>Bacillaceae</taxon>
        <taxon>Sutcliffiella</taxon>
    </lineage>
</organism>
<keyword evidence="2" id="KW-0805">Transcription regulation</keyword>
<dbReference type="STRING" id="1314751.GCA_001591425_00630"/>
<dbReference type="SUPFAM" id="SSF88659">
    <property type="entry name" value="Sigma3 and sigma4 domains of RNA polymerase sigma factors"/>
    <property type="match status" value="1"/>
</dbReference>
<dbReference type="InterPro" id="IPR013324">
    <property type="entry name" value="RNA_pol_sigma_r3/r4-like"/>
</dbReference>
<sequence>MHGDSSSFDSMIAPFLPTIEKYCRSFSAKKWEREDLVQECLLKIYILLKKEPTSKLTKKYLYFIVRSTWIDQYRKNNKIDYVSDTEVELENRKDNKREYDIRVILETLSEYLSLKQFVVVLLTEIFQFTANETAILIKESESNVYTTLHRAKKKIHRYNSLSANDHIKVQKREKAMDKGMFEQFLNGFRNNNPKIIYESYLSIQQMGIEVSAVKNSKNRYCFHLKDPDGNIIMICT</sequence>
<evidence type="ECO:0000259" key="6">
    <source>
        <dbReference type="Pfam" id="PF04542"/>
    </source>
</evidence>
<evidence type="ECO:0008006" key="10">
    <source>
        <dbReference type="Google" id="ProtNLM"/>
    </source>
</evidence>
<dbReference type="Pfam" id="PF04542">
    <property type="entry name" value="Sigma70_r2"/>
    <property type="match status" value="1"/>
</dbReference>
<evidence type="ECO:0000259" key="7">
    <source>
        <dbReference type="Pfam" id="PF08281"/>
    </source>
</evidence>
<name>A0A223KN06_9BACI</name>
<gene>
    <name evidence="8" type="ORF">BC6307_05505</name>
</gene>
<protein>
    <recommendedName>
        <fullName evidence="10">Sigma-70 family RNA polymerase sigma factor</fullName>
    </recommendedName>
</protein>
<reference evidence="8 9" key="1">
    <citation type="submission" date="2016-12" db="EMBL/GenBank/DDBJ databases">
        <title>The whole genome sequencing and assembly of Bacillus cohnii DSM 6307T strain.</title>
        <authorList>
            <person name="Lee Y.-J."/>
            <person name="Yi H."/>
            <person name="Bahn Y.-S."/>
            <person name="Kim J.F."/>
            <person name="Lee D.-W."/>
        </authorList>
    </citation>
    <scope>NUCLEOTIDE SEQUENCE [LARGE SCALE GENOMIC DNA]</scope>
    <source>
        <strain evidence="8 9">DSM 6307</strain>
    </source>
</reference>
<accession>A0A223KN06</accession>
<evidence type="ECO:0000256" key="1">
    <source>
        <dbReference type="ARBA" id="ARBA00010641"/>
    </source>
</evidence>
<evidence type="ECO:0000313" key="9">
    <source>
        <dbReference type="Proteomes" id="UP000215224"/>
    </source>
</evidence>
<dbReference type="RefSeq" id="WP_066411967.1">
    <property type="nucleotide sequence ID" value="NZ_CP018866.1"/>
</dbReference>
<dbReference type="GO" id="GO:0016987">
    <property type="term" value="F:sigma factor activity"/>
    <property type="evidence" value="ECO:0007669"/>
    <property type="project" value="UniProtKB-KW"/>
</dbReference>
<keyword evidence="4" id="KW-0238">DNA-binding</keyword>
<evidence type="ECO:0000256" key="5">
    <source>
        <dbReference type="ARBA" id="ARBA00023163"/>
    </source>
</evidence>
<dbReference type="PANTHER" id="PTHR43133">
    <property type="entry name" value="RNA POLYMERASE ECF-TYPE SIGMA FACTO"/>
    <property type="match status" value="1"/>
</dbReference>